<feature type="region of interest" description="Disordered" evidence="1">
    <location>
        <begin position="61"/>
        <end position="101"/>
    </location>
</feature>
<comment type="caution">
    <text evidence="2">The sequence shown here is derived from an EMBL/GenBank/DDBJ whole genome shotgun (WGS) entry which is preliminary data.</text>
</comment>
<proteinExistence type="predicted"/>
<evidence type="ECO:0000256" key="1">
    <source>
        <dbReference type="SAM" id="MobiDB-lite"/>
    </source>
</evidence>
<feature type="compositionally biased region" description="Low complexity" evidence="1">
    <location>
        <begin position="71"/>
        <end position="84"/>
    </location>
</feature>
<evidence type="ECO:0000313" key="3">
    <source>
        <dbReference type="Proteomes" id="UP001341840"/>
    </source>
</evidence>
<dbReference type="EMBL" id="JASCZI010272046">
    <property type="protein sequence ID" value="MED6219593.1"/>
    <property type="molecule type" value="Genomic_DNA"/>
</dbReference>
<keyword evidence="3" id="KW-1185">Reference proteome</keyword>
<gene>
    <name evidence="2" type="ORF">PIB30_037211</name>
</gene>
<evidence type="ECO:0000313" key="2">
    <source>
        <dbReference type="EMBL" id="MED6219593.1"/>
    </source>
</evidence>
<accession>A0ABU6ZCQ9</accession>
<sequence length="101" mass="11846">MALARPRGELNHIRPKLHKCVARSRTSLGARARPCVRTMAVARPRPCTWCSRTNYWKMSRRRQAVTDEATSSRGRTSRNSNRGRQNVFPNERFDHQLHFDR</sequence>
<name>A0ABU6ZCQ9_9FABA</name>
<reference evidence="2 3" key="1">
    <citation type="journal article" date="2023" name="Plants (Basel)">
        <title>Bridging the Gap: Combining Genomics and Transcriptomics Approaches to Understand Stylosanthes scabra, an Orphan Legume from the Brazilian Caatinga.</title>
        <authorList>
            <person name="Ferreira-Neto J.R.C."/>
            <person name="da Silva M.D."/>
            <person name="Binneck E."/>
            <person name="de Melo N.F."/>
            <person name="da Silva R.H."/>
            <person name="de Melo A.L.T.M."/>
            <person name="Pandolfi V."/>
            <person name="Bustamante F.O."/>
            <person name="Brasileiro-Vidal A.C."/>
            <person name="Benko-Iseppon A.M."/>
        </authorList>
    </citation>
    <scope>NUCLEOTIDE SEQUENCE [LARGE SCALE GENOMIC DNA]</scope>
    <source>
        <tissue evidence="2">Leaves</tissue>
    </source>
</reference>
<protein>
    <submittedName>
        <fullName evidence="2">Uncharacterized protein</fullName>
    </submittedName>
</protein>
<feature type="compositionally biased region" description="Basic and acidic residues" evidence="1">
    <location>
        <begin position="91"/>
        <end position="101"/>
    </location>
</feature>
<dbReference type="Proteomes" id="UP001341840">
    <property type="component" value="Unassembled WGS sequence"/>
</dbReference>
<organism evidence="2 3">
    <name type="scientific">Stylosanthes scabra</name>
    <dbReference type="NCBI Taxonomy" id="79078"/>
    <lineage>
        <taxon>Eukaryota</taxon>
        <taxon>Viridiplantae</taxon>
        <taxon>Streptophyta</taxon>
        <taxon>Embryophyta</taxon>
        <taxon>Tracheophyta</taxon>
        <taxon>Spermatophyta</taxon>
        <taxon>Magnoliopsida</taxon>
        <taxon>eudicotyledons</taxon>
        <taxon>Gunneridae</taxon>
        <taxon>Pentapetalae</taxon>
        <taxon>rosids</taxon>
        <taxon>fabids</taxon>
        <taxon>Fabales</taxon>
        <taxon>Fabaceae</taxon>
        <taxon>Papilionoideae</taxon>
        <taxon>50 kb inversion clade</taxon>
        <taxon>dalbergioids sensu lato</taxon>
        <taxon>Dalbergieae</taxon>
        <taxon>Pterocarpus clade</taxon>
        <taxon>Stylosanthes</taxon>
    </lineage>
</organism>